<name>A0ABY2BKW9_9ACTN</name>
<evidence type="ECO:0000256" key="1">
    <source>
        <dbReference type="ARBA" id="ARBA00004167"/>
    </source>
</evidence>
<comment type="subcellular location">
    <subcellularLocation>
        <location evidence="1">Membrane</location>
        <topology evidence="1">Single-pass membrane protein</topology>
    </subcellularLocation>
</comment>
<evidence type="ECO:0000313" key="7">
    <source>
        <dbReference type="Proteomes" id="UP000295818"/>
    </source>
</evidence>
<dbReference type="PANTHER" id="PTHR30168:SF0">
    <property type="entry name" value="INNER MEMBRANE PROTEIN"/>
    <property type="match status" value="1"/>
</dbReference>
<feature type="region of interest" description="Disordered" evidence="5">
    <location>
        <begin position="33"/>
        <end position="57"/>
    </location>
</feature>
<keyword evidence="3" id="KW-1133">Transmembrane helix</keyword>
<dbReference type="EMBL" id="SLWM01000005">
    <property type="protein sequence ID" value="TCO24047.1"/>
    <property type="molecule type" value="Genomic_DNA"/>
</dbReference>
<protein>
    <recommendedName>
        <fullName evidence="8">Metalloprotease</fullName>
    </recommendedName>
</protein>
<evidence type="ECO:0000256" key="4">
    <source>
        <dbReference type="ARBA" id="ARBA00023136"/>
    </source>
</evidence>
<proteinExistence type="predicted"/>
<comment type="caution">
    <text evidence="6">The sequence shown here is derived from an EMBL/GenBank/DDBJ whole genome shotgun (WGS) entry which is preliminary data.</text>
</comment>
<feature type="compositionally biased region" description="Low complexity" evidence="5">
    <location>
        <begin position="33"/>
        <end position="44"/>
    </location>
</feature>
<evidence type="ECO:0000313" key="6">
    <source>
        <dbReference type="EMBL" id="TCO24047.1"/>
    </source>
</evidence>
<dbReference type="PANTHER" id="PTHR30168">
    <property type="entry name" value="PUTATIVE MEMBRANE PROTEIN YPFJ"/>
    <property type="match status" value="1"/>
</dbReference>
<sequence>MVCAALVVVGASGAVAVRQGDQNRPGSVAVRVPAPAITSTTTSPKPTPTPSPSGPTATVAPMAQENRLVVQNRLYKVGRLPASRCKEPTVRPTSLAKVRAYYTQALGCLNKAWAPAIRKAGYQFWAPQLQVYGGKSSTSPCALISTAVYCNGVIYMDGNYDIKNYRDSDPMWARATMAFLIAHEYGHHVQAMTGILVASDTREGYMNGSAAQLTESRRRELQASCLSGVYLGADKQFFPARGSFLDRWKWTVRNRGDQWNPTRTHGNKTNHGRWSLRGFEAANPSACNTFTAKPATVS</sequence>
<keyword evidence="4" id="KW-0472">Membrane</keyword>
<keyword evidence="7" id="KW-1185">Reference proteome</keyword>
<dbReference type="Pfam" id="PF04228">
    <property type="entry name" value="Zn_peptidase"/>
    <property type="match status" value="1"/>
</dbReference>
<dbReference type="Proteomes" id="UP000295818">
    <property type="component" value="Unassembled WGS sequence"/>
</dbReference>
<organism evidence="6 7">
    <name type="scientific">Kribbella orskensis</name>
    <dbReference type="NCBI Taxonomy" id="2512216"/>
    <lineage>
        <taxon>Bacteria</taxon>
        <taxon>Bacillati</taxon>
        <taxon>Actinomycetota</taxon>
        <taxon>Actinomycetes</taxon>
        <taxon>Propionibacteriales</taxon>
        <taxon>Kribbellaceae</taxon>
        <taxon>Kribbella</taxon>
    </lineage>
</organism>
<dbReference type="InterPro" id="IPR007343">
    <property type="entry name" value="Uncharacterised_pept_Zn_put"/>
</dbReference>
<evidence type="ECO:0000256" key="3">
    <source>
        <dbReference type="ARBA" id="ARBA00022989"/>
    </source>
</evidence>
<evidence type="ECO:0008006" key="8">
    <source>
        <dbReference type="Google" id="ProtNLM"/>
    </source>
</evidence>
<accession>A0ABY2BKW9</accession>
<evidence type="ECO:0000256" key="2">
    <source>
        <dbReference type="ARBA" id="ARBA00022692"/>
    </source>
</evidence>
<evidence type="ECO:0000256" key="5">
    <source>
        <dbReference type="SAM" id="MobiDB-lite"/>
    </source>
</evidence>
<reference evidence="6 7" key="1">
    <citation type="journal article" date="2015" name="Stand. Genomic Sci.">
        <title>Genomic Encyclopedia of Bacterial and Archaeal Type Strains, Phase III: the genomes of soil and plant-associated and newly described type strains.</title>
        <authorList>
            <person name="Whitman W.B."/>
            <person name="Woyke T."/>
            <person name="Klenk H.P."/>
            <person name="Zhou Y."/>
            <person name="Lilburn T.G."/>
            <person name="Beck B.J."/>
            <person name="De Vos P."/>
            <person name="Vandamme P."/>
            <person name="Eisen J.A."/>
            <person name="Garrity G."/>
            <person name="Hugenholtz P."/>
            <person name="Kyrpides N.C."/>
        </authorList>
    </citation>
    <scope>NUCLEOTIDE SEQUENCE [LARGE SCALE GENOMIC DNA]</scope>
    <source>
        <strain evidence="6 7">VKM Ac-2538</strain>
    </source>
</reference>
<keyword evidence="2" id="KW-0812">Transmembrane</keyword>
<gene>
    <name evidence="6" type="ORF">EV644_10578</name>
</gene>